<dbReference type="EMBL" id="MHLP01000020">
    <property type="protein sequence ID" value="OGZ12636.1"/>
    <property type="molecule type" value="Genomic_DNA"/>
</dbReference>
<evidence type="ECO:0000313" key="1">
    <source>
        <dbReference type="EMBL" id="OGZ12636.1"/>
    </source>
</evidence>
<proteinExistence type="predicted"/>
<gene>
    <name evidence="1" type="ORF">A2942_03365</name>
</gene>
<reference evidence="1 2" key="1">
    <citation type="journal article" date="2016" name="Nat. Commun.">
        <title>Thousands of microbial genomes shed light on interconnected biogeochemical processes in an aquifer system.</title>
        <authorList>
            <person name="Anantharaman K."/>
            <person name="Brown C.T."/>
            <person name="Hug L.A."/>
            <person name="Sharon I."/>
            <person name="Castelle C.J."/>
            <person name="Probst A.J."/>
            <person name="Thomas B.C."/>
            <person name="Singh A."/>
            <person name="Wilkins M.J."/>
            <person name="Karaoz U."/>
            <person name="Brodie E.L."/>
            <person name="Williams K.H."/>
            <person name="Hubbard S.S."/>
            <person name="Banfield J.F."/>
        </authorList>
    </citation>
    <scope>NUCLEOTIDE SEQUENCE [LARGE SCALE GENOMIC DNA]</scope>
</reference>
<comment type="caution">
    <text evidence="1">The sequence shown here is derived from an EMBL/GenBank/DDBJ whole genome shotgun (WGS) entry which is preliminary data.</text>
</comment>
<name>A0A1G2DGD1_9BACT</name>
<accession>A0A1G2DGD1</accession>
<dbReference type="Proteomes" id="UP000178534">
    <property type="component" value="Unassembled WGS sequence"/>
</dbReference>
<protein>
    <submittedName>
        <fullName evidence="1">Uncharacterized protein</fullName>
    </submittedName>
</protein>
<sequence>MKKLYFAHPINTYAENTRGTPNENLERDLLALIAKKFPHHEIVNPSDRVHADKVAELRKDDPKVNVMPYFTDLVASCDDLVGYPFGDDMWGAGMWAEGDVILGKGGFAWVIHPTDRRITFVPDIPAEMRLSVDETRARIRNPDGTSKLYV</sequence>
<dbReference type="AlphaFoldDB" id="A0A1G2DGD1"/>
<organism evidence="1 2">
    <name type="scientific">Candidatus Lloydbacteria bacterium RIFCSPLOWO2_01_FULL_50_20</name>
    <dbReference type="NCBI Taxonomy" id="1798665"/>
    <lineage>
        <taxon>Bacteria</taxon>
        <taxon>Candidatus Lloydiibacteriota</taxon>
    </lineage>
</organism>
<evidence type="ECO:0000313" key="2">
    <source>
        <dbReference type="Proteomes" id="UP000178534"/>
    </source>
</evidence>